<dbReference type="AlphaFoldDB" id="A0A1I6JSD5"/>
<name>A0A1I6JSD5_9GAMM</name>
<organism evidence="1 2">
    <name type="scientific">Marinobacter daqiaonensis</name>
    <dbReference type="NCBI Taxonomy" id="650891"/>
    <lineage>
        <taxon>Bacteria</taxon>
        <taxon>Pseudomonadati</taxon>
        <taxon>Pseudomonadota</taxon>
        <taxon>Gammaproteobacteria</taxon>
        <taxon>Pseudomonadales</taxon>
        <taxon>Marinobacteraceae</taxon>
        <taxon>Marinobacter</taxon>
    </lineage>
</organism>
<keyword evidence="2" id="KW-1185">Reference proteome</keyword>
<sequence length="51" mass="5832">MTESSIPHGWFDLLRPPPTTDLAVQLLCRPAEKGAYYAYRNGVLTEFRTTF</sequence>
<reference evidence="1 2" key="1">
    <citation type="submission" date="2016-10" db="EMBL/GenBank/DDBJ databases">
        <authorList>
            <person name="de Groot N.N."/>
        </authorList>
    </citation>
    <scope>NUCLEOTIDE SEQUENCE [LARGE SCALE GENOMIC DNA]</scope>
    <source>
        <strain evidence="1 2">CGMCC 1.9167</strain>
    </source>
</reference>
<dbReference type="Proteomes" id="UP000198644">
    <property type="component" value="Unassembled WGS sequence"/>
</dbReference>
<proteinExistence type="predicted"/>
<evidence type="ECO:0000313" key="1">
    <source>
        <dbReference type="EMBL" id="SFR81875.1"/>
    </source>
</evidence>
<dbReference type="EMBL" id="FOYW01000003">
    <property type="protein sequence ID" value="SFR81875.1"/>
    <property type="molecule type" value="Genomic_DNA"/>
</dbReference>
<protein>
    <submittedName>
        <fullName evidence="1">Uncharacterized protein</fullName>
    </submittedName>
</protein>
<accession>A0A1I6JSD5</accession>
<evidence type="ECO:0000313" key="2">
    <source>
        <dbReference type="Proteomes" id="UP000198644"/>
    </source>
</evidence>
<gene>
    <name evidence="1" type="ORF">SAMN05216203_3230</name>
</gene>